<evidence type="ECO:0000259" key="2">
    <source>
        <dbReference type="Pfam" id="PF01979"/>
    </source>
</evidence>
<dbReference type="Pfam" id="PF01979">
    <property type="entry name" value="Amidohydro_1"/>
    <property type="match status" value="1"/>
</dbReference>
<dbReference type="InterPro" id="IPR032466">
    <property type="entry name" value="Metal_Hydrolase"/>
</dbReference>
<dbReference type="Proteomes" id="UP000063229">
    <property type="component" value="Chromosome"/>
</dbReference>
<dbReference type="GO" id="GO:0016810">
    <property type="term" value="F:hydrolase activity, acting on carbon-nitrogen (but not peptide) bonds"/>
    <property type="evidence" value="ECO:0007669"/>
    <property type="project" value="InterPro"/>
</dbReference>
<dbReference type="Gene3D" id="3.20.20.140">
    <property type="entry name" value="Metal-dependent hydrolases"/>
    <property type="match status" value="1"/>
</dbReference>
<evidence type="ECO:0000313" key="3">
    <source>
        <dbReference type="EMBL" id="AMB88057.1"/>
    </source>
</evidence>
<dbReference type="AlphaFoldDB" id="A0A0X1T7G1"/>
<keyword evidence="4" id="KW-1185">Reference proteome</keyword>
<name>A0A0X1T7G1_PSEAA</name>
<proteinExistence type="inferred from homology"/>
<dbReference type="STRING" id="46677.AWM79_23375"/>
<reference evidence="3 4" key="1">
    <citation type="submission" date="2016-01" db="EMBL/GenBank/DDBJ databases">
        <authorList>
            <person name="McClelland M."/>
            <person name="Jain A."/>
            <person name="Saraogi P."/>
            <person name="Mendelson R."/>
            <person name="Westerman R."/>
            <person name="SanMiguel P."/>
            <person name="Csonka L."/>
        </authorList>
    </citation>
    <scope>NUCLEOTIDE SEQUENCE [LARGE SCALE GENOMIC DNA]</scope>
    <source>
        <strain evidence="3 4">NCPPB 2472</strain>
    </source>
</reference>
<organism evidence="3 4">
    <name type="scientific">Pseudomonas agarici</name>
    <dbReference type="NCBI Taxonomy" id="46677"/>
    <lineage>
        <taxon>Bacteria</taxon>
        <taxon>Pseudomonadati</taxon>
        <taxon>Pseudomonadota</taxon>
        <taxon>Gammaproteobacteria</taxon>
        <taxon>Pseudomonadales</taxon>
        <taxon>Pseudomonadaceae</taxon>
        <taxon>Pseudomonas</taxon>
    </lineage>
</organism>
<evidence type="ECO:0000313" key="4">
    <source>
        <dbReference type="Proteomes" id="UP000063229"/>
    </source>
</evidence>
<sequence>MSLTRRDFSKILGASAIASVASPLMLNSSFAMSNPKNNNPEIKRGIYLIKNAAIITVDPHIGTLPMADIIIRNGIIDRIGKNLSDVDAEIIDATNMIVMPGFVNAHYHMWSAIGRSFTAKKEGFSYYPAKFATSALYTPDDFYNSVMLASAELVNGGTTTVHNWSHNTRSPEHADAELRAHQESFMRARYSYGHVDRLAADKINPYNDIDRVQRQWFGINDKFEGMVHLGLNLRGTLQSDEATFYKEMEYAKKVRLPVAIHAPQEGPNSADAVEYEKRQYLGPDFLIAHYISARDEDLAAMARTKTPITIATHSELRLSSTGDARAVIMKMRESGLCISLSSDATSIAPPDMFEMMRFTWNLGVPWTHTPSANFSPIGIPEVIKMATLNGAIALGLGEITGSISEGKRADIIMIRADDLNIAPVSDIETAVVQSATSNNVDTVFIDGKIIKRSGRLIAYNETSIIAKAQSSAKRIHAAAGDLLEP</sequence>
<dbReference type="InterPro" id="IPR006311">
    <property type="entry name" value="TAT_signal"/>
</dbReference>
<dbReference type="PANTHER" id="PTHR43794">
    <property type="entry name" value="AMINOHYDROLASE SSNA-RELATED"/>
    <property type="match status" value="1"/>
</dbReference>
<accession>A0A0X1T7G1</accession>
<comment type="similarity">
    <text evidence="1">Belongs to the metallo-dependent hydrolases superfamily. ATZ/TRZ family.</text>
</comment>
<dbReference type="KEGG" id="pagb:AWM79_23375"/>
<feature type="domain" description="Amidohydrolase-related" evidence="2">
    <location>
        <begin position="97"/>
        <end position="450"/>
    </location>
</feature>
<dbReference type="SUPFAM" id="SSF51556">
    <property type="entry name" value="Metallo-dependent hydrolases"/>
    <property type="match status" value="1"/>
</dbReference>
<dbReference type="RefSeq" id="WP_026013448.1">
    <property type="nucleotide sequence ID" value="NZ_CP014135.1"/>
</dbReference>
<dbReference type="PROSITE" id="PS51318">
    <property type="entry name" value="TAT"/>
    <property type="match status" value="1"/>
</dbReference>
<evidence type="ECO:0000256" key="1">
    <source>
        <dbReference type="ARBA" id="ARBA00006745"/>
    </source>
</evidence>
<protein>
    <submittedName>
        <fullName evidence="3">Cytosine deaminase</fullName>
    </submittedName>
</protein>
<dbReference type="Gene3D" id="2.30.40.10">
    <property type="entry name" value="Urease, subunit C, domain 1"/>
    <property type="match status" value="1"/>
</dbReference>
<dbReference type="InterPro" id="IPR050287">
    <property type="entry name" value="MTA/SAH_deaminase"/>
</dbReference>
<dbReference type="EMBL" id="CP014135">
    <property type="protein sequence ID" value="AMB88057.1"/>
    <property type="molecule type" value="Genomic_DNA"/>
</dbReference>
<dbReference type="PANTHER" id="PTHR43794:SF5">
    <property type="entry name" value="CHLOROHYDROLASE FAMILY PROTEIN"/>
    <property type="match status" value="1"/>
</dbReference>
<dbReference type="SUPFAM" id="SSF51338">
    <property type="entry name" value="Composite domain of metallo-dependent hydrolases"/>
    <property type="match status" value="1"/>
</dbReference>
<gene>
    <name evidence="3" type="ORF">AWM79_23375</name>
</gene>
<dbReference type="InterPro" id="IPR006680">
    <property type="entry name" value="Amidohydro-rel"/>
</dbReference>
<dbReference type="OrthoDB" id="9787621at2"/>
<dbReference type="InterPro" id="IPR011059">
    <property type="entry name" value="Metal-dep_hydrolase_composite"/>
</dbReference>